<dbReference type="Proteomes" id="UP000527355">
    <property type="component" value="Unassembled WGS sequence"/>
</dbReference>
<dbReference type="GO" id="GO:0072393">
    <property type="term" value="P:microtubule anchoring at microtubule organizing center"/>
    <property type="evidence" value="ECO:0007669"/>
    <property type="project" value="TreeGrafter"/>
</dbReference>
<dbReference type="GO" id="GO:0034452">
    <property type="term" value="F:dynactin binding"/>
    <property type="evidence" value="ECO:0007669"/>
    <property type="project" value="TreeGrafter"/>
</dbReference>
<feature type="coiled-coil region" evidence="3">
    <location>
        <begin position="432"/>
        <end position="459"/>
    </location>
</feature>
<keyword evidence="2 3" id="KW-0175">Coiled coil</keyword>
<dbReference type="GO" id="GO:0034067">
    <property type="term" value="P:protein localization to Golgi apparatus"/>
    <property type="evidence" value="ECO:0007669"/>
    <property type="project" value="TreeGrafter"/>
</dbReference>
<evidence type="ECO:0000256" key="1">
    <source>
        <dbReference type="ARBA" id="ARBA00010061"/>
    </source>
</evidence>
<name>A0A7J7QVB6_MYOMY</name>
<evidence type="ECO:0000256" key="2">
    <source>
        <dbReference type="ARBA" id="ARBA00023054"/>
    </source>
</evidence>
<feature type="compositionally biased region" description="Polar residues" evidence="4">
    <location>
        <begin position="794"/>
        <end position="807"/>
    </location>
</feature>
<feature type="coiled-coil region" evidence="3">
    <location>
        <begin position="331"/>
        <end position="393"/>
    </location>
</feature>
<evidence type="ECO:0000313" key="6">
    <source>
        <dbReference type="Proteomes" id="UP000527355"/>
    </source>
</evidence>
<dbReference type="InterPro" id="IPR018477">
    <property type="entry name" value="BICD"/>
</dbReference>
<dbReference type="EMBL" id="JABWUV010000052">
    <property type="protein sequence ID" value="KAF6267727.1"/>
    <property type="molecule type" value="Genomic_DNA"/>
</dbReference>
<dbReference type="GO" id="GO:0070840">
    <property type="term" value="F:dynein complex binding"/>
    <property type="evidence" value="ECO:0007669"/>
    <property type="project" value="InterPro"/>
</dbReference>
<dbReference type="AlphaFoldDB" id="A0A7J7QVB6"/>
<proteinExistence type="inferred from homology"/>
<feature type="coiled-coil region" evidence="3">
    <location>
        <begin position="646"/>
        <end position="765"/>
    </location>
</feature>
<dbReference type="PANTHER" id="PTHR31233:SF7">
    <property type="entry name" value="PROTEIN BICAUDAL D HOMOLOG 2"/>
    <property type="match status" value="1"/>
</dbReference>
<dbReference type="Gene3D" id="6.10.250.2470">
    <property type="match status" value="1"/>
</dbReference>
<sequence length="832" mass="93862">MSAPSEEEEYARLVMEAQPEWLRAEVKRLSHELAETTREKIQAAEYGLAVLEEKHQLKLQFEELEVDYEAIRGEMEQLKEAFGQVHTNHRKVAADGESREESLIQESASKEQYYERKVLELQTELKQLRNVLTNAQSEGERLASVAQELKEINQNVELQRGRLRDDIKEYKFREARLLQDYSELEEENISLQKQVSVLRQNQVEFEGLKHEIKRLEEETEYLNSQLEDAIRLKEISERQLEEALETLKTEREQKNSLRKELSHYMSINDSLYTSHLHVSLDGLKLSDDAEALANGFEHGCLAKLPLDNKTSTPTKDGLAPPCPGLVSDLLSELNLSEVQKLTQQLVQMEREKAGLLATLQDAQKQLEQARGALLEQREEVSRLTESLSALQRLQAGKERRTALDSEKERDSHEDGDYYEVDINGPEILACKYRVALAEAGELREQLKALRSAHEASEARHAEEKGRHEAEGQALAEKVSLLEKASGQDRELLARLQTELKKVSDVAGETQGSLSVAQDELVTFSEELASLYHHVCMCNNETPTRVVLDYYREGPAGAGHCSPEAHGHRSPVLPKGPLAAEGGAGDSSLSLPSPLSDPRREPMNIYNLIAIIRDQIRHLQAAVDRTTELSRQRLASQELGPGTDKDREALMEEILKLKSLLSTKREQITTLRTVLKANKQTAEVALANLKSKYENEKAMVTETMMKLRNELKALKEDAATFSSLRAMFATRCDEYITQLDEMQRQLAAAEDEKKTLNSLLRMAIQQKLALTQRLELLELDHEQTRRGRAKATPKVKSSTPSVSHTCASASDRTESAGLTAQVLCGEKYNVCCD</sequence>
<dbReference type="GO" id="GO:0070507">
    <property type="term" value="P:regulation of microtubule cytoskeleton organization"/>
    <property type="evidence" value="ECO:0007669"/>
    <property type="project" value="TreeGrafter"/>
</dbReference>
<feature type="compositionally biased region" description="Low complexity" evidence="4">
    <location>
        <begin position="585"/>
        <end position="595"/>
    </location>
</feature>
<dbReference type="PANTHER" id="PTHR31233">
    <property type="entry name" value="BICAUDAL D FAMILY MEMBER"/>
    <property type="match status" value="1"/>
</dbReference>
<keyword evidence="6" id="KW-1185">Reference proteome</keyword>
<comment type="similarity">
    <text evidence="1">Belongs to the BicD family.</text>
</comment>
<feature type="compositionally biased region" description="Basic and acidic residues" evidence="4">
    <location>
        <begin position="395"/>
        <end position="415"/>
    </location>
</feature>
<dbReference type="GO" id="GO:0006890">
    <property type="term" value="P:retrograde vesicle-mediated transport, Golgi to endoplasmic reticulum"/>
    <property type="evidence" value="ECO:0007669"/>
    <property type="project" value="TreeGrafter"/>
</dbReference>
<dbReference type="GO" id="GO:0005829">
    <property type="term" value="C:cytosol"/>
    <property type="evidence" value="ECO:0007669"/>
    <property type="project" value="TreeGrafter"/>
</dbReference>
<dbReference type="GO" id="GO:0007018">
    <property type="term" value="P:microtubule-based movement"/>
    <property type="evidence" value="ECO:0007669"/>
    <property type="project" value="TreeGrafter"/>
</dbReference>
<evidence type="ECO:0000256" key="3">
    <source>
        <dbReference type="SAM" id="Coils"/>
    </source>
</evidence>
<comment type="caution">
    <text evidence="5">The sequence shown here is derived from an EMBL/GenBank/DDBJ whole genome shotgun (WGS) entry which is preliminary data.</text>
</comment>
<feature type="region of interest" description="Disordered" evidence="4">
    <location>
        <begin position="556"/>
        <end position="597"/>
    </location>
</feature>
<reference evidence="5 6" key="1">
    <citation type="journal article" date="2020" name="Nature">
        <title>Six reference-quality genomes reveal evolution of bat adaptations.</title>
        <authorList>
            <person name="Jebb D."/>
            <person name="Huang Z."/>
            <person name="Pippel M."/>
            <person name="Hughes G.M."/>
            <person name="Lavrichenko K."/>
            <person name="Devanna P."/>
            <person name="Winkler S."/>
            <person name="Jermiin L.S."/>
            <person name="Skirmuntt E.C."/>
            <person name="Katzourakis A."/>
            <person name="Burkitt-Gray L."/>
            <person name="Ray D.A."/>
            <person name="Sullivan K.A.M."/>
            <person name="Roscito J.G."/>
            <person name="Kirilenko B.M."/>
            <person name="Davalos L.M."/>
            <person name="Corthals A.P."/>
            <person name="Power M.L."/>
            <person name="Jones G."/>
            <person name="Ransome R.D."/>
            <person name="Dechmann D.K.N."/>
            <person name="Locatelli A.G."/>
            <person name="Puechmaille S.J."/>
            <person name="Fedrigo O."/>
            <person name="Jarvis E.D."/>
            <person name="Hiller M."/>
            <person name="Vernes S.C."/>
            <person name="Myers E.W."/>
            <person name="Teeling E.C."/>
        </authorList>
    </citation>
    <scope>NUCLEOTIDE SEQUENCE [LARGE SCALE GENOMIC DNA]</scope>
    <source>
        <strain evidence="5">MMyoMyo1</strain>
        <tissue evidence="5">Flight muscle</tissue>
    </source>
</reference>
<dbReference type="GO" id="GO:0051959">
    <property type="term" value="F:dynein light intermediate chain binding"/>
    <property type="evidence" value="ECO:0007669"/>
    <property type="project" value="TreeGrafter"/>
</dbReference>
<evidence type="ECO:0000313" key="5">
    <source>
        <dbReference type="EMBL" id="KAF6267727.1"/>
    </source>
</evidence>
<evidence type="ECO:0000256" key="4">
    <source>
        <dbReference type="SAM" id="MobiDB-lite"/>
    </source>
</evidence>
<feature type="coiled-coil region" evidence="3">
    <location>
        <begin position="54"/>
        <end position="81"/>
    </location>
</feature>
<dbReference type="GO" id="GO:0008093">
    <property type="term" value="F:cytoskeletal anchor activity"/>
    <property type="evidence" value="ECO:0007669"/>
    <property type="project" value="InterPro"/>
</dbReference>
<dbReference type="Pfam" id="PF09730">
    <property type="entry name" value="BicD"/>
    <property type="match status" value="1"/>
</dbReference>
<organism evidence="5 6">
    <name type="scientific">Myotis myotis</name>
    <name type="common">Greater mouse-eared bat</name>
    <name type="synonym">Vespertilio myotis</name>
    <dbReference type="NCBI Taxonomy" id="51298"/>
    <lineage>
        <taxon>Eukaryota</taxon>
        <taxon>Metazoa</taxon>
        <taxon>Chordata</taxon>
        <taxon>Craniata</taxon>
        <taxon>Vertebrata</taxon>
        <taxon>Euteleostomi</taxon>
        <taxon>Mammalia</taxon>
        <taxon>Eutheria</taxon>
        <taxon>Laurasiatheria</taxon>
        <taxon>Chiroptera</taxon>
        <taxon>Yangochiroptera</taxon>
        <taxon>Vespertilionidae</taxon>
        <taxon>Myotis</taxon>
    </lineage>
</organism>
<gene>
    <name evidence="5" type="ORF">mMyoMyo1_001472</name>
</gene>
<protein>
    <submittedName>
        <fullName evidence="5">BICD cargo adaptor 2</fullName>
    </submittedName>
</protein>
<feature type="coiled-coil region" evidence="3">
    <location>
        <begin position="111"/>
        <end position="260"/>
    </location>
</feature>
<dbReference type="VEuPathDB" id="HostDB:LOC118657340"/>
<feature type="region of interest" description="Disordered" evidence="4">
    <location>
        <begin position="782"/>
        <end position="807"/>
    </location>
</feature>
<dbReference type="GO" id="GO:0005794">
    <property type="term" value="C:Golgi apparatus"/>
    <property type="evidence" value="ECO:0007669"/>
    <property type="project" value="TreeGrafter"/>
</dbReference>
<feature type="region of interest" description="Disordered" evidence="4">
    <location>
        <begin position="394"/>
        <end position="418"/>
    </location>
</feature>
<accession>A0A7J7QVB6</accession>